<evidence type="ECO:0000313" key="2">
    <source>
        <dbReference type="WBParaSite" id="PEQ_0000116101-mRNA-1"/>
    </source>
</evidence>
<dbReference type="WBParaSite" id="PEQ_0000116101-mRNA-1">
    <property type="protein sequence ID" value="PEQ_0000116101-mRNA-1"/>
    <property type="gene ID" value="PEQ_0000116101"/>
</dbReference>
<evidence type="ECO:0000313" key="1">
    <source>
        <dbReference type="Proteomes" id="UP000887564"/>
    </source>
</evidence>
<dbReference type="AlphaFoldDB" id="A0A914R3Y9"/>
<keyword evidence="1" id="KW-1185">Reference proteome</keyword>
<dbReference type="Proteomes" id="UP000887564">
    <property type="component" value="Unplaced"/>
</dbReference>
<protein>
    <submittedName>
        <fullName evidence="2">Uncharacterized protein</fullName>
    </submittedName>
</protein>
<organism evidence="1 2">
    <name type="scientific">Parascaris equorum</name>
    <name type="common">Equine roundworm</name>
    <dbReference type="NCBI Taxonomy" id="6256"/>
    <lineage>
        <taxon>Eukaryota</taxon>
        <taxon>Metazoa</taxon>
        <taxon>Ecdysozoa</taxon>
        <taxon>Nematoda</taxon>
        <taxon>Chromadorea</taxon>
        <taxon>Rhabditida</taxon>
        <taxon>Spirurina</taxon>
        <taxon>Ascaridomorpha</taxon>
        <taxon>Ascaridoidea</taxon>
        <taxon>Ascarididae</taxon>
        <taxon>Parascaris</taxon>
    </lineage>
</organism>
<proteinExistence type="predicted"/>
<name>A0A914R3Y9_PAREQ</name>
<reference evidence="2" key="1">
    <citation type="submission" date="2022-11" db="UniProtKB">
        <authorList>
            <consortium name="WormBaseParasite"/>
        </authorList>
    </citation>
    <scope>IDENTIFICATION</scope>
</reference>
<sequence>MLTVSERLLRKTEIVDRTGVQAAKLLSRNAGRAQFLHNCPQQYDEILTMIDALVFSDEPKYDQIRRLLNEVGIRYNTSLNGR</sequence>
<accession>A0A914R3Y9</accession>